<evidence type="ECO:0000313" key="1">
    <source>
        <dbReference type="EMBL" id="MES5148420.1"/>
    </source>
</evidence>
<gene>
    <name evidence="1" type="ORF">ABVC42_00400</name>
    <name evidence="2" type="ORF">CEE75_12060</name>
</gene>
<dbReference type="Proteomes" id="UP001434419">
    <property type="component" value="Unassembled WGS sequence"/>
</dbReference>
<dbReference type="EMBL" id="NKLP01000257">
    <property type="protein sequence ID" value="TDN28921.1"/>
    <property type="molecule type" value="Genomic_DNA"/>
</dbReference>
<keyword evidence="4" id="KW-1185">Reference proteome</keyword>
<proteinExistence type="predicted"/>
<evidence type="ECO:0000313" key="4">
    <source>
        <dbReference type="Proteomes" id="UP001434419"/>
    </source>
</evidence>
<dbReference type="EMBL" id="JBETVU010000007">
    <property type="protein sequence ID" value="MES5148420.1"/>
    <property type="molecule type" value="Genomic_DNA"/>
</dbReference>
<protein>
    <submittedName>
        <fullName evidence="2">Uncharacterized protein</fullName>
    </submittedName>
</protein>
<dbReference type="Proteomes" id="UP000295195">
    <property type="component" value="Unassembled WGS sequence"/>
</dbReference>
<accession>A0A135Z8J5</accession>
<comment type="caution">
    <text evidence="2">The sequence shown here is derived from an EMBL/GenBank/DDBJ whole genome shotgun (WGS) entry which is preliminary data.</text>
</comment>
<evidence type="ECO:0000313" key="3">
    <source>
        <dbReference type="Proteomes" id="UP000295195"/>
    </source>
</evidence>
<organism evidence="2 3">
    <name type="scientific">Lactobacillus crispatus</name>
    <dbReference type="NCBI Taxonomy" id="47770"/>
    <lineage>
        <taxon>Bacteria</taxon>
        <taxon>Bacillati</taxon>
        <taxon>Bacillota</taxon>
        <taxon>Bacilli</taxon>
        <taxon>Lactobacillales</taxon>
        <taxon>Lactobacillaceae</taxon>
        <taxon>Lactobacillus</taxon>
    </lineage>
</organism>
<dbReference type="RefSeq" id="WP_060462858.1">
    <property type="nucleotide sequence ID" value="NZ_CP083390.1"/>
</dbReference>
<dbReference type="AlphaFoldDB" id="A0A135Z8J5"/>
<evidence type="ECO:0000313" key="2">
    <source>
        <dbReference type="EMBL" id="TDN28921.1"/>
    </source>
</evidence>
<name>A0A135Z8J5_9LACO</name>
<sequence length="123" mass="13952">MANQFILLSEKSIAKVHEAFNNLLSVDDISTPTIRLLSDMGFYIDGKLEDGNVYRLSVPDSSVNIPIDENVYHIDTNVKDKEDVMAIMAYLANISHTLQVIRFDNDDDLFKGFIRDLESKRVA</sequence>
<reference evidence="2 3" key="1">
    <citation type="submission" date="2017-06" db="EMBL/GenBank/DDBJ databases">
        <authorList>
            <person name="Swanenburg J."/>
            <person name="Kort R."/>
        </authorList>
    </citation>
    <scope>NUCLEOTIDE SEQUENCE [LARGE SCALE GENOMIC DNA]</scope>
    <source>
        <strain evidence="2 3">RL05</strain>
    </source>
</reference>
<reference evidence="1" key="2">
    <citation type="submission" date="2024-06" db="EMBL/GenBank/DDBJ databases">
        <title>Vaginal Lactobacillus fatty acid response mechanisms reveal a metabolite-targeted strategy for bacterial vaginosis treatment.</title>
        <authorList>
            <person name="Zhu M."/>
            <person name="Blainey P.C."/>
            <person name="Bloom S.M."/>
            <person name="Kwon D.S."/>
        </authorList>
    </citation>
    <scope>NUCLEOTIDE SEQUENCE</scope>
    <source>
        <strain evidence="1">194_F1_1</strain>
    </source>
</reference>